<reference evidence="9 10" key="1">
    <citation type="submission" date="2020-08" db="EMBL/GenBank/DDBJ databases">
        <title>Genomic Encyclopedia of Type Strains, Phase IV (KMG-V): Genome sequencing to study the core and pangenomes of soil and plant-associated prokaryotes.</title>
        <authorList>
            <person name="Whitman W."/>
        </authorList>
    </citation>
    <scope>NUCLEOTIDE SEQUENCE [LARGE SCALE GENOMIC DNA]</scope>
    <source>
        <strain evidence="9 10">X5P3</strain>
    </source>
</reference>
<protein>
    <recommendedName>
        <fullName evidence="6">RNA polymerase sigma factor</fullName>
    </recommendedName>
</protein>
<keyword evidence="2 6" id="KW-0805">Transcription regulation</keyword>
<dbReference type="Proteomes" id="UP000584867">
    <property type="component" value="Unassembled WGS sequence"/>
</dbReference>
<organism evidence="9 10">
    <name type="scientific">Granulicella mallensis</name>
    <dbReference type="NCBI Taxonomy" id="940614"/>
    <lineage>
        <taxon>Bacteria</taxon>
        <taxon>Pseudomonadati</taxon>
        <taxon>Acidobacteriota</taxon>
        <taxon>Terriglobia</taxon>
        <taxon>Terriglobales</taxon>
        <taxon>Acidobacteriaceae</taxon>
        <taxon>Granulicella</taxon>
    </lineage>
</organism>
<name>A0A7W7ZV91_9BACT</name>
<dbReference type="InterPro" id="IPR007627">
    <property type="entry name" value="RNA_pol_sigma70_r2"/>
</dbReference>
<evidence type="ECO:0000256" key="1">
    <source>
        <dbReference type="ARBA" id="ARBA00010641"/>
    </source>
</evidence>
<dbReference type="Gene3D" id="1.10.1740.10">
    <property type="match status" value="1"/>
</dbReference>
<dbReference type="CDD" id="cd06171">
    <property type="entry name" value="Sigma70_r4"/>
    <property type="match status" value="1"/>
</dbReference>
<dbReference type="GO" id="GO:0006352">
    <property type="term" value="P:DNA-templated transcription initiation"/>
    <property type="evidence" value="ECO:0007669"/>
    <property type="project" value="InterPro"/>
</dbReference>
<dbReference type="SUPFAM" id="SSF88946">
    <property type="entry name" value="Sigma2 domain of RNA polymerase sigma factors"/>
    <property type="match status" value="1"/>
</dbReference>
<sequence length="188" mass="21374">MASQSNKQHSEVFGPQYIDRLYGYAMMLTRNRAEAEDLVQETYLRAFKAIDRLREDSNLKSWLFTILRNVWLNQLRHGRACPPMVDMEGNGSTMDAIPGQARDSYQILAANEDVESVRSAIGSLSTELREIILLREFEELSYREISAVLGCPAGTVMSRLSRARARLRILLGNTSMKQSMPERGTRND</sequence>
<proteinExistence type="inferred from homology"/>
<dbReference type="InterPro" id="IPR013249">
    <property type="entry name" value="RNA_pol_sigma70_r4_t2"/>
</dbReference>
<feature type="domain" description="RNA polymerase sigma factor 70 region 4 type 2" evidence="8">
    <location>
        <begin position="116"/>
        <end position="167"/>
    </location>
</feature>
<dbReference type="Gene3D" id="1.10.10.10">
    <property type="entry name" value="Winged helix-like DNA-binding domain superfamily/Winged helix DNA-binding domain"/>
    <property type="match status" value="1"/>
</dbReference>
<dbReference type="Pfam" id="PF08281">
    <property type="entry name" value="Sigma70_r4_2"/>
    <property type="match status" value="1"/>
</dbReference>
<evidence type="ECO:0000256" key="4">
    <source>
        <dbReference type="ARBA" id="ARBA00023125"/>
    </source>
</evidence>
<dbReference type="EMBL" id="JACHIO010000034">
    <property type="protein sequence ID" value="MBB5066745.1"/>
    <property type="molecule type" value="Genomic_DNA"/>
</dbReference>
<keyword evidence="3 6" id="KW-0731">Sigma factor</keyword>
<dbReference type="RefSeq" id="WP_184260848.1">
    <property type="nucleotide sequence ID" value="NZ_JACHIO010000034.1"/>
</dbReference>
<dbReference type="InterPro" id="IPR039425">
    <property type="entry name" value="RNA_pol_sigma-70-like"/>
</dbReference>
<comment type="similarity">
    <text evidence="1 6">Belongs to the sigma-70 factor family. ECF subfamily.</text>
</comment>
<dbReference type="PANTHER" id="PTHR43133">
    <property type="entry name" value="RNA POLYMERASE ECF-TYPE SIGMA FACTO"/>
    <property type="match status" value="1"/>
</dbReference>
<dbReference type="AlphaFoldDB" id="A0A7W7ZV91"/>
<accession>A0A7W7ZV91</accession>
<keyword evidence="5 6" id="KW-0804">Transcription</keyword>
<evidence type="ECO:0000256" key="5">
    <source>
        <dbReference type="ARBA" id="ARBA00023163"/>
    </source>
</evidence>
<dbReference type="InterPro" id="IPR013324">
    <property type="entry name" value="RNA_pol_sigma_r3/r4-like"/>
</dbReference>
<dbReference type="PROSITE" id="PS01063">
    <property type="entry name" value="SIGMA70_ECF"/>
    <property type="match status" value="1"/>
</dbReference>
<gene>
    <name evidence="9" type="ORF">HDF15_005129</name>
</gene>
<evidence type="ECO:0000259" key="8">
    <source>
        <dbReference type="Pfam" id="PF08281"/>
    </source>
</evidence>
<dbReference type="GO" id="GO:0003677">
    <property type="term" value="F:DNA binding"/>
    <property type="evidence" value="ECO:0007669"/>
    <property type="project" value="UniProtKB-KW"/>
</dbReference>
<dbReference type="InterPro" id="IPR014284">
    <property type="entry name" value="RNA_pol_sigma-70_dom"/>
</dbReference>
<comment type="caution">
    <text evidence="9">The sequence shown here is derived from an EMBL/GenBank/DDBJ whole genome shotgun (WGS) entry which is preliminary data.</text>
</comment>
<evidence type="ECO:0000313" key="9">
    <source>
        <dbReference type="EMBL" id="MBB5066745.1"/>
    </source>
</evidence>
<dbReference type="InterPro" id="IPR000838">
    <property type="entry name" value="RNA_pol_sigma70_ECF_CS"/>
</dbReference>
<evidence type="ECO:0000259" key="7">
    <source>
        <dbReference type="Pfam" id="PF04542"/>
    </source>
</evidence>
<evidence type="ECO:0000313" key="10">
    <source>
        <dbReference type="Proteomes" id="UP000584867"/>
    </source>
</evidence>
<dbReference type="NCBIfam" id="TIGR02937">
    <property type="entry name" value="sigma70-ECF"/>
    <property type="match status" value="1"/>
</dbReference>
<feature type="domain" description="RNA polymerase sigma-70 region 2" evidence="7">
    <location>
        <begin position="16"/>
        <end position="78"/>
    </location>
</feature>
<dbReference type="InterPro" id="IPR013325">
    <property type="entry name" value="RNA_pol_sigma_r2"/>
</dbReference>
<dbReference type="SUPFAM" id="SSF88659">
    <property type="entry name" value="Sigma3 and sigma4 domains of RNA polymerase sigma factors"/>
    <property type="match status" value="1"/>
</dbReference>
<dbReference type="PANTHER" id="PTHR43133:SF25">
    <property type="entry name" value="RNA POLYMERASE SIGMA FACTOR RFAY-RELATED"/>
    <property type="match status" value="1"/>
</dbReference>
<dbReference type="InterPro" id="IPR036388">
    <property type="entry name" value="WH-like_DNA-bd_sf"/>
</dbReference>
<evidence type="ECO:0000256" key="3">
    <source>
        <dbReference type="ARBA" id="ARBA00023082"/>
    </source>
</evidence>
<evidence type="ECO:0000256" key="6">
    <source>
        <dbReference type="RuleBase" id="RU000716"/>
    </source>
</evidence>
<evidence type="ECO:0000256" key="2">
    <source>
        <dbReference type="ARBA" id="ARBA00023015"/>
    </source>
</evidence>
<keyword evidence="4 6" id="KW-0238">DNA-binding</keyword>
<dbReference type="GO" id="GO:0016987">
    <property type="term" value="F:sigma factor activity"/>
    <property type="evidence" value="ECO:0007669"/>
    <property type="project" value="UniProtKB-KW"/>
</dbReference>
<dbReference type="Pfam" id="PF04542">
    <property type="entry name" value="Sigma70_r2"/>
    <property type="match status" value="1"/>
</dbReference>